<sequence>MPRVITNGQHAANGHQIPLTIQMMMPAHCTPDITMPIPNIVACSPVSFFFSSIIRSMSAMDSIEIMYPVRMVSRTVSTARFCRSSAPCSSAMRRSCSSSRRSSTRSGCSLASTPRIASSESPSVLSAQIMRIFLKSLSE</sequence>
<gene>
    <name evidence="2" type="ORF">SDC9_149676</name>
</gene>
<feature type="region of interest" description="Disordered" evidence="1">
    <location>
        <begin position="89"/>
        <end position="111"/>
    </location>
</feature>
<name>A0A645EM72_9ZZZZ</name>
<protein>
    <submittedName>
        <fullName evidence="2">Uncharacterized protein</fullName>
    </submittedName>
</protein>
<comment type="caution">
    <text evidence="2">The sequence shown here is derived from an EMBL/GenBank/DDBJ whole genome shotgun (WGS) entry which is preliminary data.</text>
</comment>
<dbReference type="AlphaFoldDB" id="A0A645EM72"/>
<proteinExistence type="predicted"/>
<organism evidence="2">
    <name type="scientific">bioreactor metagenome</name>
    <dbReference type="NCBI Taxonomy" id="1076179"/>
    <lineage>
        <taxon>unclassified sequences</taxon>
        <taxon>metagenomes</taxon>
        <taxon>ecological metagenomes</taxon>
    </lineage>
</organism>
<feature type="compositionally biased region" description="Low complexity" evidence="1">
    <location>
        <begin position="89"/>
        <end position="109"/>
    </location>
</feature>
<accession>A0A645EM72</accession>
<evidence type="ECO:0000256" key="1">
    <source>
        <dbReference type="SAM" id="MobiDB-lite"/>
    </source>
</evidence>
<reference evidence="2" key="1">
    <citation type="submission" date="2019-08" db="EMBL/GenBank/DDBJ databases">
        <authorList>
            <person name="Kucharzyk K."/>
            <person name="Murdoch R.W."/>
            <person name="Higgins S."/>
            <person name="Loffler F."/>
        </authorList>
    </citation>
    <scope>NUCLEOTIDE SEQUENCE</scope>
</reference>
<evidence type="ECO:0000313" key="2">
    <source>
        <dbReference type="EMBL" id="MPN02460.1"/>
    </source>
</evidence>
<dbReference type="EMBL" id="VSSQ01048414">
    <property type="protein sequence ID" value="MPN02460.1"/>
    <property type="molecule type" value="Genomic_DNA"/>
</dbReference>